<dbReference type="EMBL" id="CP001032">
    <property type="protein sequence ID" value="ACB75785.1"/>
    <property type="molecule type" value="Genomic_DNA"/>
</dbReference>
<evidence type="ECO:0000313" key="3">
    <source>
        <dbReference type="EMBL" id="ACB75785.1"/>
    </source>
</evidence>
<accession>B1ZSZ6</accession>
<dbReference type="Proteomes" id="UP000007013">
    <property type="component" value="Chromosome"/>
</dbReference>
<name>B1ZSZ6_OPITP</name>
<dbReference type="OrthoDB" id="200424at2"/>
<organism evidence="3 4">
    <name type="scientific">Opitutus terrae (strain DSM 11246 / JCM 15787 / PB90-1)</name>
    <dbReference type="NCBI Taxonomy" id="452637"/>
    <lineage>
        <taxon>Bacteria</taxon>
        <taxon>Pseudomonadati</taxon>
        <taxon>Verrucomicrobiota</taxon>
        <taxon>Opitutia</taxon>
        <taxon>Opitutales</taxon>
        <taxon>Opitutaceae</taxon>
        <taxon>Opitutus</taxon>
    </lineage>
</organism>
<dbReference type="HOGENOM" id="CLU_066626_0_0_0"/>
<evidence type="ECO:0000256" key="1">
    <source>
        <dbReference type="SAM" id="MobiDB-lite"/>
    </source>
</evidence>
<dbReference type="RefSeq" id="WP_012375320.1">
    <property type="nucleotide sequence ID" value="NC_010571.1"/>
</dbReference>
<keyword evidence="4" id="KW-1185">Reference proteome</keyword>
<protein>
    <recommendedName>
        <fullName evidence="2">Polysaccharide pyruvyl transferase domain-containing protein</fullName>
    </recommendedName>
</protein>
<feature type="domain" description="Polysaccharide pyruvyl transferase" evidence="2">
    <location>
        <begin position="84"/>
        <end position="285"/>
    </location>
</feature>
<dbReference type="InterPro" id="IPR007345">
    <property type="entry name" value="Polysacch_pyruvyl_Trfase"/>
</dbReference>
<proteinExistence type="predicted"/>
<feature type="region of interest" description="Disordered" evidence="1">
    <location>
        <begin position="25"/>
        <end position="54"/>
    </location>
</feature>
<reference evidence="3 4" key="1">
    <citation type="journal article" date="2011" name="J. Bacteriol.">
        <title>Genome sequence of the verrucomicrobium Opitutus terrae PB90-1, an abundant inhabitant of rice paddy soil ecosystems.</title>
        <authorList>
            <person name="van Passel M.W."/>
            <person name="Kant R."/>
            <person name="Palva A."/>
            <person name="Copeland A."/>
            <person name="Lucas S."/>
            <person name="Lapidus A."/>
            <person name="Glavina del Rio T."/>
            <person name="Pitluck S."/>
            <person name="Goltsman E."/>
            <person name="Clum A."/>
            <person name="Sun H."/>
            <person name="Schmutz J."/>
            <person name="Larimer F.W."/>
            <person name="Land M.L."/>
            <person name="Hauser L."/>
            <person name="Kyrpides N."/>
            <person name="Mikhailova N."/>
            <person name="Richardson P.P."/>
            <person name="Janssen P.H."/>
            <person name="de Vos W.M."/>
            <person name="Smidt H."/>
        </authorList>
    </citation>
    <scope>NUCLEOTIDE SEQUENCE [LARGE SCALE GENOMIC DNA]</scope>
    <source>
        <strain evidence="4">DSM 11246 / JCM 15787 / PB90-1</strain>
    </source>
</reference>
<evidence type="ECO:0000313" key="4">
    <source>
        <dbReference type="Proteomes" id="UP000007013"/>
    </source>
</evidence>
<evidence type="ECO:0000259" key="2">
    <source>
        <dbReference type="Pfam" id="PF04230"/>
    </source>
</evidence>
<dbReference type="KEGG" id="ote:Oter_2503"/>
<feature type="compositionally biased region" description="Basic and acidic residues" evidence="1">
    <location>
        <begin position="30"/>
        <end position="39"/>
    </location>
</feature>
<dbReference type="AlphaFoldDB" id="B1ZSZ6"/>
<dbReference type="Pfam" id="PF04230">
    <property type="entry name" value="PS_pyruv_trans"/>
    <property type="match status" value="1"/>
</dbReference>
<sequence length="356" mass="40608">MPFASLAFPYSLWYFARRAGSGDIAPTPARDLERGDRGIDASPAAGPAHARGGLPPAAFDELRETLRAVSGRRITLLVNRGNRGDGVIHLGGRQLLRSLDLRWTEVYEPRAPEKIQADVLLVFGNGAFCRATHSLIPIVQRYADQVSRVIILPASFDLRCPAVRTFAASWDDRYTVFCRERRSFGDLEAAGVRPRRLALSHDLAFLADLGRWARRPHSGTSGIFRRDGEAVFDWRPRHLPGTDVSRGPDSESHVLLDYVARHAVVHTDRTHAAITAAMMGREVWLYRNAYFKNEAIYEHSLVHWPRVHFVGRLPFSFRQLVRSLYFHHLQRRAYKLRRRYRGWKELKRRGASAGRR</sequence>
<dbReference type="eggNOG" id="COG5039">
    <property type="taxonomic scope" value="Bacteria"/>
</dbReference>
<dbReference type="STRING" id="452637.Oter_2503"/>
<gene>
    <name evidence="3" type="ordered locus">Oter_2503</name>
</gene>